<dbReference type="AlphaFoldDB" id="A0A1G9WGM8"/>
<evidence type="ECO:0000313" key="3">
    <source>
        <dbReference type="Proteomes" id="UP000199182"/>
    </source>
</evidence>
<keyword evidence="3" id="KW-1185">Reference proteome</keyword>
<evidence type="ECO:0000259" key="1">
    <source>
        <dbReference type="Pfam" id="PF12671"/>
    </source>
</evidence>
<feature type="domain" description="Putative amidase" evidence="1">
    <location>
        <begin position="7"/>
        <end position="158"/>
    </location>
</feature>
<dbReference type="PANTHER" id="PTHR40032:SF1">
    <property type="entry name" value="EXPORTED PROTEIN"/>
    <property type="match status" value="1"/>
</dbReference>
<evidence type="ECO:0000313" key="2">
    <source>
        <dbReference type="EMBL" id="SDM83361.1"/>
    </source>
</evidence>
<reference evidence="2 3" key="1">
    <citation type="submission" date="2016-10" db="EMBL/GenBank/DDBJ databases">
        <authorList>
            <person name="de Groot N.N."/>
        </authorList>
    </citation>
    <scope>NUCLEOTIDE SEQUENCE [LARGE SCALE GENOMIC DNA]</scope>
    <source>
        <strain evidence="2 3">CGMCC 1.5012</strain>
    </source>
</reference>
<dbReference type="InterPro" id="IPR024301">
    <property type="entry name" value="Amidase_6"/>
</dbReference>
<sequence>MPQVLPYNREKAIAYAHQWAYSRNPRYYDFEALGGDCTNFISQCLYAGGGHMNFKPVYGWYYVNLSRRSPSWTGVEFFYNFLTRATASTGPFASRTNISAMIPGDVIQLRFEGAAFTHSLLVVAVSEPTPSGILISTHTYDSDSRALDTYYYAEARFLHIEGIRE</sequence>
<dbReference type="PANTHER" id="PTHR40032">
    <property type="entry name" value="EXPORTED PROTEIN-RELATED"/>
    <property type="match status" value="1"/>
</dbReference>
<proteinExistence type="predicted"/>
<name>A0A1G9WGM8_9FIRM</name>
<dbReference type="Pfam" id="PF12671">
    <property type="entry name" value="Amidase_6"/>
    <property type="match status" value="1"/>
</dbReference>
<gene>
    <name evidence="2" type="ORF">SAMN05192585_1063</name>
</gene>
<dbReference type="EMBL" id="FNID01000006">
    <property type="protein sequence ID" value="SDM83361.1"/>
    <property type="molecule type" value="Genomic_DNA"/>
</dbReference>
<accession>A0A1G9WGM8</accession>
<dbReference type="STRING" id="258515.SAMN05192585_1063"/>
<organism evidence="2 3">
    <name type="scientific">Acetanaerobacterium elongatum</name>
    <dbReference type="NCBI Taxonomy" id="258515"/>
    <lineage>
        <taxon>Bacteria</taxon>
        <taxon>Bacillati</taxon>
        <taxon>Bacillota</taxon>
        <taxon>Clostridia</taxon>
        <taxon>Eubacteriales</taxon>
        <taxon>Oscillospiraceae</taxon>
        <taxon>Acetanaerobacterium</taxon>
    </lineage>
</organism>
<protein>
    <submittedName>
        <fullName evidence="2">Putative amidase domain-containing protein</fullName>
    </submittedName>
</protein>
<dbReference type="Proteomes" id="UP000199182">
    <property type="component" value="Unassembled WGS sequence"/>
</dbReference>
<dbReference type="RefSeq" id="WP_092638302.1">
    <property type="nucleotide sequence ID" value="NZ_FNID01000006.1"/>
</dbReference>
<dbReference type="OrthoDB" id="9812429at2"/>